<organism evidence="1 2">
    <name type="scientific">Marinobacter adhaerens</name>
    <dbReference type="NCBI Taxonomy" id="1033846"/>
    <lineage>
        <taxon>Bacteria</taxon>
        <taxon>Pseudomonadati</taxon>
        <taxon>Pseudomonadota</taxon>
        <taxon>Gammaproteobacteria</taxon>
        <taxon>Pseudomonadales</taxon>
        <taxon>Marinobacteraceae</taxon>
        <taxon>Marinobacter</taxon>
    </lineage>
</organism>
<comment type="caution">
    <text evidence="1">The sequence shown here is derived from an EMBL/GenBank/DDBJ whole genome shotgun (WGS) entry which is preliminary data.</text>
</comment>
<proteinExistence type="predicted"/>
<dbReference type="GO" id="GO:0008781">
    <property type="term" value="F:N-acylneuraminate cytidylyltransferase activity"/>
    <property type="evidence" value="ECO:0007669"/>
    <property type="project" value="TreeGrafter"/>
</dbReference>
<accession>A0A844HWW4</accession>
<dbReference type="InterPro" id="IPR050793">
    <property type="entry name" value="CMP-NeuNAc_synthase"/>
</dbReference>
<sequence>MMNVVLIPARGGSKGVPRKNIRKIGGKPLIVWSIEQGLSASTVASVYVSTDDDEIARVARAAGADVIMRPTELSGDEATTESAISHFLSQLGCQQCLPDNIILLQCTSPIRPAGSIDAAFDHFRDHGADSLLSVSPNHRFLWKLNDEGFGVPENYDPHQRPRRQDIRDSFQENGSIYIFSRDCFERFGNRLGGKIVLYNMPDEASQEIDTVTDFFIVEALMKKIGVC</sequence>
<dbReference type="Proteomes" id="UP000431462">
    <property type="component" value="Unassembled WGS sequence"/>
</dbReference>
<name>A0A844HWW4_9GAMM</name>
<protein>
    <submittedName>
        <fullName evidence="1">Acylneuraminate cytidylyltransferase family protein</fullName>
    </submittedName>
</protein>
<keyword evidence="1" id="KW-0548">Nucleotidyltransferase</keyword>
<evidence type="ECO:0000313" key="1">
    <source>
        <dbReference type="EMBL" id="MTI97153.1"/>
    </source>
</evidence>
<dbReference type="InterPro" id="IPR029044">
    <property type="entry name" value="Nucleotide-diphossugar_trans"/>
</dbReference>
<dbReference type="PANTHER" id="PTHR21485:SF3">
    <property type="entry name" value="N-ACYLNEURAMINATE CYTIDYLYLTRANSFERASE"/>
    <property type="match status" value="1"/>
</dbReference>
<gene>
    <name evidence="1" type="ORF">FH752_00890</name>
</gene>
<reference evidence="1 2" key="1">
    <citation type="submission" date="2019-06" db="EMBL/GenBank/DDBJ databases">
        <title>Enrichment of Autotrophic Halophilic Microorganisms from Red Sea Brine Pool Using Microbial Electrosynthesis System.</title>
        <authorList>
            <person name="Alqahtani M.F."/>
            <person name="Bajracharya S."/>
            <person name="Katuri K.P."/>
            <person name="Ali M."/>
            <person name="Saikaly P.E."/>
        </authorList>
    </citation>
    <scope>NUCLEOTIDE SEQUENCE [LARGE SCALE GENOMIC DNA]</scope>
    <source>
        <strain evidence="1">MES15</strain>
    </source>
</reference>
<dbReference type="EMBL" id="VENC01000001">
    <property type="protein sequence ID" value="MTI97153.1"/>
    <property type="molecule type" value="Genomic_DNA"/>
</dbReference>
<dbReference type="CDD" id="cd02513">
    <property type="entry name" value="CMP-NeuAc_Synthase"/>
    <property type="match status" value="1"/>
</dbReference>
<dbReference type="Pfam" id="PF02348">
    <property type="entry name" value="CTP_transf_3"/>
    <property type="match status" value="1"/>
</dbReference>
<dbReference type="InterPro" id="IPR003329">
    <property type="entry name" value="Cytidylyl_trans"/>
</dbReference>
<dbReference type="AlphaFoldDB" id="A0A844HWW4"/>
<dbReference type="Gene3D" id="3.90.550.10">
    <property type="entry name" value="Spore Coat Polysaccharide Biosynthesis Protein SpsA, Chain A"/>
    <property type="match status" value="1"/>
</dbReference>
<evidence type="ECO:0000313" key="2">
    <source>
        <dbReference type="Proteomes" id="UP000431462"/>
    </source>
</evidence>
<dbReference type="SUPFAM" id="SSF53448">
    <property type="entry name" value="Nucleotide-diphospho-sugar transferases"/>
    <property type="match status" value="1"/>
</dbReference>
<dbReference type="PANTHER" id="PTHR21485">
    <property type="entry name" value="HAD SUPERFAMILY MEMBERS CMAS AND KDSC"/>
    <property type="match status" value="1"/>
</dbReference>
<keyword evidence="1" id="KW-0808">Transferase</keyword>